<dbReference type="GO" id="GO:0008745">
    <property type="term" value="F:N-acetylmuramoyl-L-alanine amidase activity"/>
    <property type="evidence" value="ECO:0007669"/>
    <property type="project" value="InterPro"/>
</dbReference>
<reference evidence="4 5" key="1">
    <citation type="submission" date="2016-11" db="EMBL/GenBank/DDBJ databases">
        <authorList>
            <person name="Jaros S."/>
            <person name="Januszkiewicz K."/>
            <person name="Wedrychowicz H."/>
        </authorList>
    </citation>
    <scope>NUCLEOTIDE SEQUENCE [LARGE SCALE GENOMIC DNA]</scope>
    <source>
        <strain evidence="4 5">IBRC-M 10683</strain>
    </source>
</reference>
<dbReference type="SMART" id="SM00646">
    <property type="entry name" value="Ami_3"/>
    <property type="match status" value="1"/>
</dbReference>
<dbReference type="GO" id="GO:0009253">
    <property type="term" value="P:peptidoglycan catabolic process"/>
    <property type="evidence" value="ECO:0007669"/>
    <property type="project" value="InterPro"/>
</dbReference>
<dbReference type="PANTHER" id="PTHR30404">
    <property type="entry name" value="N-ACETYLMURAMOYL-L-ALANINE AMIDASE"/>
    <property type="match status" value="1"/>
</dbReference>
<dbReference type="STRING" id="930117.SAMN05216225_101210"/>
<proteinExistence type="predicted"/>
<keyword evidence="1" id="KW-0378">Hydrolase</keyword>
<dbReference type="Pfam" id="PF01520">
    <property type="entry name" value="Amidase_3"/>
    <property type="match status" value="1"/>
</dbReference>
<dbReference type="Gene3D" id="3.40.630.40">
    <property type="entry name" value="Zn-dependent exopeptidases"/>
    <property type="match status" value="1"/>
</dbReference>
<name>A0A1M5G969_9BACI</name>
<dbReference type="RefSeq" id="WP_072889455.1">
    <property type="nucleotide sequence ID" value="NZ_FQVW01000012.1"/>
</dbReference>
<protein>
    <submittedName>
        <fullName evidence="4">N-acetylmuramoyl-L-alanine amidase</fullName>
    </submittedName>
</protein>
<dbReference type="GO" id="GO:0030288">
    <property type="term" value="C:outer membrane-bounded periplasmic space"/>
    <property type="evidence" value="ECO:0007669"/>
    <property type="project" value="TreeGrafter"/>
</dbReference>
<evidence type="ECO:0000256" key="2">
    <source>
        <dbReference type="ARBA" id="ARBA00023316"/>
    </source>
</evidence>
<dbReference type="AlphaFoldDB" id="A0A1M5G969"/>
<gene>
    <name evidence="4" type="ORF">SAMN05216225_101210</name>
</gene>
<keyword evidence="2" id="KW-0961">Cell wall biogenesis/degradation</keyword>
<dbReference type="InterPro" id="IPR002508">
    <property type="entry name" value="MurNAc-LAA_cat"/>
</dbReference>
<dbReference type="Pfam" id="PF08239">
    <property type="entry name" value="SH3_3"/>
    <property type="match status" value="1"/>
</dbReference>
<keyword evidence="5" id="KW-1185">Reference proteome</keyword>
<dbReference type="InterPro" id="IPR050695">
    <property type="entry name" value="N-acetylmuramoyl_amidase_3"/>
</dbReference>
<dbReference type="SUPFAM" id="SSF53187">
    <property type="entry name" value="Zn-dependent exopeptidases"/>
    <property type="match status" value="1"/>
</dbReference>
<evidence type="ECO:0000256" key="1">
    <source>
        <dbReference type="ARBA" id="ARBA00022801"/>
    </source>
</evidence>
<dbReference type="PANTHER" id="PTHR30404:SF0">
    <property type="entry name" value="N-ACETYLMURAMOYL-L-ALANINE AMIDASE AMIC"/>
    <property type="match status" value="1"/>
</dbReference>
<dbReference type="OrthoDB" id="9806267at2"/>
<dbReference type="InterPro" id="IPR003646">
    <property type="entry name" value="SH3-like_bac-type"/>
</dbReference>
<dbReference type="SMART" id="SM00287">
    <property type="entry name" value="SH3b"/>
    <property type="match status" value="1"/>
</dbReference>
<sequence length="289" mass="32423">MKVLPSVSVILCFFLLFEFSLVFAEEKKGQVYIVNTPILNMREDPSIESDVLGRLVQGNFLQVLQHKANWSKVNFDGKEAWVASDFIIPAKEEEQDSFFITPELLDGYTIVIDPGHGGKDPGAIGINGVHEKDLILSTSKKIAKQLRENGAKVVLTRTDDYFVSLDERINIAHAHNADAFISIHYNAFSIENVQGFNTYYFSSATNRNLAKAIHGSLAEEVNLHNRGLLEDDYRVLRKNQRPSVLIELGFITNSVELKTLQSDGYQSLVAKAIAKGLMDFFHGRDEDET</sequence>
<dbReference type="PROSITE" id="PS51781">
    <property type="entry name" value="SH3B"/>
    <property type="match status" value="1"/>
</dbReference>
<dbReference type="EMBL" id="FQVW01000012">
    <property type="protein sequence ID" value="SHG00256.1"/>
    <property type="molecule type" value="Genomic_DNA"/>
</dbReference>
<dbReference type="CDD" id="cd02696">
    <property type="entry name" value="MurNAc-LAA"/>
    <property type="match status" value="1"/>
</dbReference>
<accession>A0A1M5G969</accession>
<feature type="domain" description="SH3b" evidence="3">
    <location>
        <begin position="29"/>
        <end position="91"/>
    </location>
</feature>
<dbReference type="GO" id="GO:0071555">
    <property type="term" value="P:cell wall organization"/>
    <property type="evidence" value="ECO:0007669"/>
    <property type="project" value="UniProtKB-KW"/>
</dbReference>
<dbReference type="Gene3D" id="2.30.30.40">
    <property type="entry name" value="SH3 Domains"/>
    <property type="match status" value="1"/>
</dbReference>
<evidence type="ECO:0000259" key="3">
    <source>
        <dbReference type="PROSITE" id="PS51781"/>
    </source>
</evidence>
<dbReference type="Proteomes" id="UP000183988">
    <property type="component" value="Unassembled WGS sequence"/>
</dbReference>
<evidence type="ECO:0000313" key="5">
    <source>
        <dbReference type="Proteomes" id="UP000183988"/>
    </source>
</evidence>
<evidence type="ECO:0000313" key="4">
    <source>
        <dbReference type="EMBL" id="SHG00256.1"/>
    </source>
</evidence>
<organism evidence="4 5">
    <name type="scientific">Ornithinibacillus halophilus</name>
    <dbReference type="NCBI Taxonomy" id="930117"/>
    <lineage>
        <taxon>Bacteria</taxon>
        <taxon>Bacillati</taxon>
        <taxon>Bacillota</taxon>
        <taxon>Bacilli</taxon>
        <taxon>Bacillales</taxon>
        <taxon>Bacillaceae</taxon>
        <taxon>Ornithinibacillus</taxon>
    </lineage>
</organism>